<name>A0A7S3V8G4_9STRA</name>
<keyword evidence="2" id="KW-0732">Signal</keyword>
<keyword evidence="1" id="KW-1133">Transmembrane helix</keyword>
<keyword evidence="1" id="KW-0812">Transmembrane</keyword>
<evidence type="ECO:0000313" key="3">
    <source>
        <dbReference type="EMBL" id="CAE0464361.1"/>
    </source>
</evidence>
<dbReference type="PANTHER" id="PTHR36978">
    <property type="entry name" value="P-LOOP CONTAINING NUCLEOTIDE TRIPHOSPHATE HYDROLASE"/>
    <property type="match status" value="1"/>
</dbReference>
<feature type="transmembrane region" description="Helical" evidence="1">
    <location>
        <begin position="270"/>
        <end position="295"/>
    </location>
</feature>
<organism evidence="3">
    <name type="scientific">Chaetoceros debilis</name>
    <dbReference type="NCBI Taxonomy" id="122233"/>
    <lineage>
        <taxon>Eukaryota</taxon>
        <taxon>Sar</taxon>
        <taxon>Stramenopiles</taxon>
        <taxon>Ochrophyta</taxon>
        <taxon>Bacillariophyta</taxon>
        <taxon>Coscinodiscophyceae</taxon>
        <taxon>Chaetocerotophycidae</taxon>
        <taxon>Chaetocerotales</taxon>
        <taxon>Chaetocerotaceae</taxon>
        <taxon>Chaetoceros</taxon>
    </lineage>
</organism>
<dbReference type="EMBL" id="HBIO01011832">
    <property type="protein sequence ID" value="CAE0464361.1"/>
    <property type="molecule type" value="Transcribed_RNA"/>
</dbReference>
<dbReference type="SUPFAM" id="SSF52540">
    <property type="entry name" value="P-loop containing nucleoside triphosphate hydrolases"/>
    <property type="match status" value="1"/>
</dbReference>
<evidence type="ECO:0000256" key="2">
    <source>
        <dbReference type="SAM" id="SignalP"/>
    </source>
</evidence>
<protein>
    <recommendedName>
        <fullName evidence="4">Sulfotransferase domain-containing protein</fullName>
    </recommendedName>
</protein>
<dbReference type="Pfam" id="PF17784">
    <property type="entry name" value="Sulfotransfer_4"/>
    <property type="match status" value="1"/>
</dbReference>
<evidence type="ECO:0000256" key="1">
    <source>
        <dbReference type="SAM" id="Phobius"/>
    </source>
</evidence>
<dbReference type="PANTHER" id="PTHR36978:SF4">
    <property type="entry name" value="P-LOOP CONTAINING NUCLEOSIDE TRIPHOSPHATE HYDROLASE PROTEIN"/>
    <property type="match status" value="1"/>
</dbReference>
<dbReference type="AlphaFoldDB" id="A0A7S3V8G4"/>
<proteinExistence type="predicted"/>
<reference evidence="3" key="1">
    <citation type="submission" date="2021-01" db="EMBL/GenBank/DDBJ databases">
        <authorList>
            <person name="Corre E."/>
            <person name="Pelletier E."/>
            <person name="Niang G."/>
            <person name="Scheremetjew M."/>
            <person name="Finn R."/>
            <person name="Kale V."/>
            <person name="Holt S."/>
            <person name="Cochrane G."/>
            <person name="Meng A."/>
            <person name="Brown T."/>
            <person name="Cohen L."/>
        </authorList>
    </citation>
    <scope>NUCLEOTIDE SEQUENCE</scope>
    <source>
        <strain evidence="3">MM31A-1</strain>
    </source>
</reference>
<dbReference type="PROSITE" id="PS51257">
    <property type="entry name" value="PROKAR_LIPOPROTEIN"/>
    <property type="match status" value="1"/>
</dbReference>
<sequence length="311" mass="35700">MRMTMRKWRSPFLLGLLATYSCLLLSVSTAKALHSRKDSNRVKVFGLGPGRSGTESLQIALVRLGFGPSYHMKEILFEEAGLSTIGDIRVWHQLALQNGKGQALEDLKTMLDPWASGGDLPLSAFPKELLKLYPDAKFILTVRSPKKWYRSISNTICNIAGRENWYMSTVRQLPFFPFNRFKIQKPMINEVTRYAFDGNDFHYMCDPNNAEATLKWYEDWNAKIKRIVPKRQLLIFETGKDSYEELASFLKVPIPEEPYPRSNSTRNMKFILLAMRTVAFVSIALAVFLVTLLFVGFRRLIIGRKDNTKVD</sequence>
<dbReference type="Gene3D" id="3.40.50.300">
    <property type="entry name" value="P-loop containing nucleotide triphosphate hydrolases"/>
    <property type="match status" value="1"/>
</dbReference>
<feature type="chain" id="PRO_5031057921" description="Sulfotransferase domain-containing protein" evidence="2">
    <location>
        <begin position="33"/>
        <end position="311"/>
    </location>
</feature>
<keyword evidence="1" id="KW-0472">Membrane</keyword>
<dbReference type="InterPro" id="IPR027417">
    <property type="entry name" value="P-loop_NTPase"/>
</dbReference>
<dbReference type="InterPro" id="IPR040632">
    <property type="entry name" value="Sulfotransfer_4"/>
</dbReference>
<feature type="signal peptide" evidence="2">
    <location>
        <begin position="1"/>
        <end position="32"/>
    </location>
</feature>
<accession>A0A7S3V8G4</accession>
<gene>
    <name evidence="3" type="ORF">CDEB00056_LOCUS9202</name>
</gene>
<evidence type="ECO:0008006" key="4">
    <source>
        <dbReference type="Google" id="ProtNLM"/>
    </source>
</evidence>